<evidence type="ECO:0000313" key="2">
    <source>
        <dbReference type="Proteomes" id="UP001147830"/>
    </source>
</evidence>
<reference evidence="1" key="2">
    <citation type="submission" date="2022-08" db="EMBL/GenBank/DDBJ databases">
        <authorList>
            <person name="Dong C."/>
        </authorList>
    </citation>
    <scope>NUCLEOTIDE SEQUENCE</scope>
    <source>
        <strain evidence="1">59MF3M-4</strain>
    </source>
</reference>
<organism evidence="1 2">
    <name type="scientific">Thalassolituus pacificus</name>
    <dbReference type="NCBI Taxonomy" id="2975440"/>
    <lineage>
        <taxon>Bacteria</taxon>
        <taxon>Pseudomonadati</taxon>
        <taxon>Pseudomonadota</taxon>
        <taxon>Gammaproteobacteria</taxon>
        <taxon>Oceanospirillales</taxon>
        <taxon>Oceanospirillaceae</taxon>
        <taxon>Thalassolituus</taxon>
    </lineage>
</organism>
<comment type="caution">
    <text evidence="1">The sequence shown here is derived from an EMBL/GenBank/DDBJ whole genome shotgun (WGS) entry which is preliminary data.</text>
</comment>
<keyword evidence="2" id="KW-1185">Reference proteome</keyword>
<gene>
    <name evidence="1" type="ORF">NYR02_13025</name>
</gene>
<accession>A0A9X2WH29</accession>
<name>A0A9X2WH29_9GAMM</name>
<dbReference type="EMBL" id="JAOANI010000020">
    <property type="protein sequence ID" value="MCT7359935.1"/>
    <property type="molecule type" value="Genomic_DNA"/>
</dbReference>
<evidence type="ECO:0000313" key="1">
    <source>
        <dbReference type="EMBL" id="MCT7359935.1"/>
    </source>
</evidence>
<dbReference type="Proteomes" id="UP001147830">
    <property type="component" value="Unassembled WGS sequence"/>
</dbReference>
<sequence length="187" mass="21981">MNTDELLNIITAPVADDYFPEQFTEECKNFKNINYFKYSIPESESLLRFKKVIPEQWHHWFETYIQLNKDGQFPSLWPFTQEAIAFDFRQQLDDFNSDTEFFALGSDPSGDWFVMTQDSGSMVYLCDQYAHNLYDGWKDPNHLLAWACRSALADENNLTKEAVLNYWTSRNEKADQATIERIADNLN</sequence>
<reference evidence="1" key="1">
    <citation type="journal article" date="2022" name="Front. Microbiol.">
        <title>Genome-based taxonomic rearrangement of Oceanobacter-related bacteria including the description of Thalassolituus hydrocarbonoclasticus sp. nov. and Thalassolituus pacificus sp. nov. and emended description of the genus Thalassolituus.</title>
        <authorList>
            <person name="Dong C."/>
            <person name="Wei L."/>
            <person name="Wang J."/>
            <person name="Lai Q."/>
            <person name="Huang Z."/>
            <person name="Shao Z."/>
        </authorList>
    </citation>
    <scope>NUCLEOTIDE SEQUENCE</scope>
    <source>
        <strain evidence="1">59MF3M-4</strain>
    </source>
</reference>
<proteinExistence type="predicted"/>
<protein>
    <submittedName>
        <fullName evidence="1">Uncharacterized protein</fullName>
    </submittedName>
</protein>
<dbReference type="RefSeq" id="WP_260976798.1">
    <property type="nucleotide sequence ID" value="NZ_JAOANI010000020.1"/>
</dbReference>
<dbReference type="AlphaFoldDB" id="A0A9X2WH29"/>